<keyword evidence="3" id="KW-1185">Reference proteome</keyword>
<dbReference type="Proteomes" id="UP001141552">
    <property type="component" value="Unassembled WGS sequence"/>
</dbReference>
<keyword evidence="1" id="KW-1133">Transmembrane helix</keyword>
<accession>A0A9Q0FP13</accession>
<evidence type="ECO:0000313" key="3">
    <source>
        <dbReference type="Proteomes" id="UP001141552"/>
    </source>
</evidence>
<gene>
    <name evidence="2" type="ORF">Tsubulata_036984</name>
</gene>
<reference evidence="2" key="2">
    <citation type="journal article" date="2023" name="Plants (Basel)">
        <title>Annotation of the Turnera subulata (Passifloraceae) Draft Genome Reveals the S-Locus Evolved after the Divergence of Turneroideae from Passifloroideae in a Stepwise Manner.</title>
        <authorList>
            <person name="Henning P.M."/>
            <person name="Roalson E.H."/>
            <person name="Mir W."/>
            <person name="McCubbin A.G."/>
            <person name="Shore J.S."/>
        </authorList>
    </citation>
    <scope>NUCLEOTIDE SEQUENCE</scope>
    <source>
        <strain evidence="2">F60SS</strain>
    </source>
</reference>
<keyword evidence="1" id="KW-0812">Transmembrane</keyword>
<protein>
    <submittedName>
        <fullName evidence="2">Uncharacterized protein</fullName>
    </submittedName>
</protein>
<keyword evidence="1" id="KW-0472">Membrane</keyword>
<feature type="transmembrane region" description="Helical" evidence="1">
    <location>
        <begin position="49"/>
        <end position="72"/>
    </location>
</feature>
<dbReference type="AlphaFoldDB" id="A0A9Q0FP13"/>
<dbReference type="EMBL" id="JAKUCV010004568">
    <property type="protein sequence ID" value="KAJ4834953.1"/>
    <property type="molecule type" value="Genomic_DNA"/>
</dbReference>
<evidence type="ECO:0000313" key="2">
    <source>
        <dbReference type="EMBL" id="KAJ4834953.1"/>
    </source>
</evidence>
<comment type="caution">
    <text evidence="2">The sequence shown here is derived from an EMBL/GenBank/DDBJ whole genome shotgun (WGS) entry which is preliminary data.</text>
</comment>
<name>A0A9Q0FP13_9ROSI</name>
<feature type="non-terminal residue" evidence="2">
    <location>
        <position position="1"/>
    </location>
</feature>
<sequence length="116" mass="13382">DSARSKTTSLLFCRNTYLLLLSINTSKHKTELRDRQTLTKHNKHKMVSYISTLLLLSVFLLLPLAFLIKLLISDGDLTLMSKKHVKPEQVEDKVNKTKPTFLFIPFPFFVHANLLL</sequence>
<reference evidence="2" key="1">
    <citation type="submission" date="2022-02" db="EMBL/GenBank/DDBJ databases">
        <authorList>
            <person name="Henning P.M."/>
            <person name="McCubbin A.G."/>
            <person name="Shore J.S."/>
        </authorList>
    </citation>
    <scope>NUCLEOTIDE SEQUENCE</scope>
    <source>
        <strain evidence="2">F60SS</strain>
        <tissue evidence="2">Leaves</tissue>
    </source>
</reference>
<proteinExistence type="predicted"/>
<evidence type="ECO:0000256" key="1">
    <source>
        <dbReference type="SAM" id="Phobius"/>
    </source>
</evidence>
<organism evidence="2 3">
    <name type="scientific">Turnera subulata</name>
    <dbReference type="NCBI Taxonomy" id="218843"/>
    <lineage>
        <taxon>Eukaryota</taxon>
        <taxon>Viridiplantae</taxon>
        <taxon>Streptophyta</taxon>
        <taxon>Embryophyta</taxon>
        <taxon>Tracheophyta</taxon>
        <taxon>Spermatophyta</taxon>
        <taxon>Magnoliopsida</taxon>
        <taxon>eudicotyledons</taxon>
        <taxon>Gunneridae</taxon>
        <taxon>Pentapetalae</taxon>
        <taxon>rosids</taxon>
        <taxon>fabids</taxon>
        <taxon>Malpighiales</taxon>
        <taxon>Passifloraceae</taxon>
        <taxon>Turnera</taxon>
    </lineage>
</organism>